<name>A0A1B0DKA4_PHLPP</name>
<evidence type="ECO:0000256" key="1">
    <source>
        <dbReference type="SAM" id="MobiDB-lite"/>
    </source>
</evidence>
<dbReference type="PANTHER" id="PTHR23317:SF76">
    <property type="entry name" value="LD20667P"/>
    <property type="match status" value="1"/>
</dbReference>
<dbReference type="GO" id="GO:0003676">
    <property type="term" value="F:nucleic acid binding"/>
    <property type="evidence" value="ECO:0007669"/>
    <property type="project" value="InterPro"/>
</dbReference>
<feature type="compositionally biased region" description="Polar residues" evidence="1">
    <location>
        <begin position="536"/>
        <end position="551"/>
    </location>
</feature>
<proteinExistence type="predicted"/>
<accession>A0A1B0DKA4</accession>
<dbReference type="VEuPathDB" id="VectorBase:PPAI008678"/>
<organism evidence="2 3">
    <name type="scientific">Phlebotomus papatasi</name>
    <name type="common">Sandfly</name>
    <dbReference type="NCBI Taxonomy" id="29031"/>
    <lineage>
        <taxon>Eukaryota</taxon>
        <taxon>Metazoa</taxon>
        <taxon>Ecdysozoa</taxon>
        <taxon>Arthropoda</taxon>
        <taxon>Hexapoda</taxon>
        <taxon>Insecta</taxon>
        <taxon>Pterygota</taxon>
        <taxon>Neoptera</taxon>
        <taxon>Endopterygota</taxon>
        <taxon>Diptera</taxon>
        <taxon>Nematocera</taxon>
        <taxon>Psychodoidea</taxon>
        <taxon>Psychodidae</taxon>
        <taxon>Phlebotomus</taxon>
        <taxon>Phlebotomus</taxon>
    </lineage>
</organism>
<dbReference type="EnsemblMetazoa" id="PPAI008678-RA">
    <property type="protein sequence ID" value="PPAI008678-PA"/>
    <property type="gene ID" value="PPAI008678"/>
</dbReference>
<sequence>MAGAPAGAVRKRVRETPFTEEDFPTLERKRERNLFVFGRGDDNNGPKFLVVERVEADKSMKTLSVFKVKREIAKIAGTVKRLQPLLGGKTLLIEIKNENQVEPLLKLQLLAGKSVKVSVHQTMNKSKGIIACYDWTHMPIEELKEELKAFNISDVTAIKRKAEKGKMIDTGSFIVVFDSPQLPESIDAFYYPLKVKVYVPNPMRCFKCQKYGHFVDKCRLHKKLCGRCLYDEHEGECKNPHFCANCGEDHLSWSRKCPIFKQEFAIMRIKVTQKMSYFAAKQEYMRSRGLDKSFAEVVARSKASKMLRQIQASKKTVFPGYEAQSNEGDERNGVGLPSTGFLESLRQDRMDTEENSSAETQQGHPQAPGVSSGNTFLGADNSTGSSPQLPSSGTIGTVIKDALDPLRKSDCSRSFITLCEYLETRKVPPRIGEGNMEKEMKKALLDIQQSDIEPLVKHLPVIMDKLLELLVTTYKVSGQVLSLAPTVFETLISISQKLTVLQDEVSLDTFGRHPLLSTYIQYQAFIPHPMNSKMRMTSSRSGEGFNKSSSIPDLHVPTELSSRSLDRSVLAKNESKDISPSDVTGRDGQVRILHEELAFRWVVSSGSASDLAMNNSWMLFELMVKCMIEHLDIMNLMDSPRKNRFPHQFTDDLSTLVHLVTTKVIGFHCSESKFAQALNSSVAFFIFDLLNIMDRGFVFGLIKTYYKVMTSKLTSTPDLIHYKLDFLRIVCSHEHFVALNLPFATPYTTLSAPASPTPSITSNNSQNSYVSAVAGLDKTLYAELSHDFRQQHFLVGLVLAELAAVLEI</sequence>
<dbReference type="InterPro" id="IPR026791">
    <property type="entry name" value="DOCK"/>
</dbReference>
<dbReference type="PANTHER" id="PTHR23317">
    <property type="entry name" value="DEDICATOR OF CYTOKINESIS DOCK"/>
    <property type="match status" value="1"/>
</dbReference>
<keyword evidence="3" id="KW-1185">Reference proteome</keyword>
<dbReference type="EMBL" id="AJVK01006405">
    <property type="status" value="NOT_ANNOTATED_CDS"/>
    <property type="molecule type" value="Genomic_DNA"/>
</dbReference>
<dbReference type="GO" id="GO:0005085">
    <property type="term" value="F:guanyl-nucleotide exchange factor activity"/>
    <property type="evidence" value="ECO:0007669"/>
    <property type="project" value="InterPro"/>
</dbReference>
<feature type="compositionally biased region" description="Basic and acidic residues" evidence="1">
    <location>
        <begin position="573"/>
        <end position="585"/>
    </location>
</feature>
<dbReference type="GO" id="GO:0008270">
    <property type="term" value="F:zinc ion binding"/>
    <property type="evidence" value="ECO:0007669"/>
    <property type="project" value="InterPro"/>
</dbReference>
<dbReference type="PROSITE" id="PS50158">
    <property type="entry name" value="ZF_CCHC"/>
    <property type="match status" value="1"/>
</dbReference>
<protein>
    <submittedName>
        <fullName evidence="2">Uncharacterized protein</fullName>
    </submittedName>
</protein>
<reference evidence="2" key="1">
    <citation type="submission" date="2022-08" db="UniProtKB">
        <authorList>
            <consortium name="EnsemblMetazoa"/>
        </authorList>
    </citation>
    <scope>IDENTIFICATION</scope>
    <source>
        <strain evidence="2">Israel</strain>
    </source>
</reference>
<feature type="compositionally biased region" description="Polar residues" evidence="1">
    <location>
        <begin position="357"/>
        <end position="394"/>
    </location>
</feature>
<evidence type="ECO:0000313" key="3">
    <source>
        <dbReference type="Proteomes" id="UP000092462"/>
    </source>
</evidence>
<feature type="region of interest" description="Disordered" evidence="1">
    <location>
        <begin position="536"/>
        <end position="585"/>
    </location>
</feature>
<dbReference type="GO" id="GO:0007264">
    <property type="term" value="P:small GTPase-mediated signal transduction"/>
    <property type="evidence" value="ECO:0007669"/>
    <property type="project" value="InterPro"/>
</dbReference>
<dbReference type="VEuPathDB" id="VectorBase:PPAPM1_006827"/>
<dbReference type="Proteomes" id="UP000092462">
    <property type="component" value="Unassembled WGS sequence"/>
</dbReference>
<dbReference type="AlphaFoldDB" id="A0A1B0DKA4"/>
<feature type="region of interest" description="Disordered" evidence="1">
    <location>
        <begin position="349"/>
        <end position="394"/>
    </location>
</feature>
<evidence type="ECO:0000313" key="2">
    <source>
        <dbReference type="EnsemblMetazoa" id="PPAI008678-PA"/>
    </source>
</evidence>
<dbReference type="InterPro" id="IPR001878">
    <property type="entry name" value="Znf_CCHC"/>
</dbReference>
<dbReference type="VEuPathDB" id="VectorBase:PPAPM1_002172"/>